<dbReference type="PROSITE" id="PS51832">
    <property type="entry name" value="HD_GYP"/>
    <property type="match status" value="1"/>
</dbReference>
<dbReference type="Gene3D" id="1.10.3210.10">
    <property type="entry name" value="Hypothetical protein af1432"/>
    <property type="match status" value="1"/>
</dbReference>
<dbReference type="EMBL" id="JBDIVE010000004">
    <property type="protein sequence ID" value="MEN3068668.1"/>
    <property type="molecule type" value="Genomic_DNA"/>
</dbReference>
<evidence type="ECO:0000256" key="1">
    <source>
        <dbReference type="SAM" id="MobiDB-lite"/>
    </source>
</evidence>
<dbReference type="InterPro" id="IPR021812">
    <property type="entry name" value="DUF3391"/>
</dbReference>
<dbReference type="Pfam" id="PF11871">
    <property type="entry name" value="DUF3391"/>
    <property type="match status" value="1"/>
</dbReference>
<dbReference type="Proteomes" id="UP001410394">
    <property type="component" value="Unassembled WGS sequence"/>
</dbReference>
<proteinExistence type="predicted"/>
<feature type="domain" description="HD-GYP" evidence="2">
    <location>
        <begin position="156"/>
        <end position="351"/>
    </location>
</feature>
<protein>
    <submittedName>
        <fullName evidence="3">DUF3391 domain-containing protein</fullName>
    </submittedName>
</protein>
<dbReference type="InterPro" id="IPR006675">
    <property type="entry name" value="HDIG_dom"/>
</dbReference>
<evidence type="ECO:0000259" key="2">
    <source>
        <dbReference type="PROSITE" id="PS51832"/>
    </source>
</evidence>
<dbReference type="SUPFAM" id="SSF109604">
    <property type="entry name" value="HD-domain/PDEase-like"/>
    <property type="match status" value="1"/>
</dbReference>
<dbReference type="Pfam" id="PF13487">
    <property type="entry name" value="HD_5"/>
    <property type="match status" value="1"/>
</dbReference>
<dbReference type="InterPro" id="IPR003607">
    <property type="entry name" value="HD/PDEase_dom"/>
</dbReference>
<comment type="caution">
    <text evidence="3">The sequence shown here is derived from an EMBL/GenBank/DDBJ whole genome shotgun (WGS) entry which is preliminary data.</text>
</comment>
<gene>
    <name evidence="3" type="ORF">ABDB84_09280</name>
</gene>
<reference evidence="3 4" key="1">
    <citation type="journal article" date="2018" name="Int. J. Syst. Evol. Microbiol.">
        <title>Uliginosibacterium sediminicola sp. nov., isolated from freshwater sediment.</title>
        <authorList>
            <person name="Hwang W.M."/>
            <person name="Kim S.M."/>
            <person name="Kang K."/>
            <person name="Ahn T.Y."/>
        </authorList>
    </citation>
    <scope>NUCLEOTIDE SEQUENCE [LARGE SCALE GENOMIC DNA]</scope>
    <source>
        <strain evidence="3 4">M1-21</strain>
    </source>
</reference>
<dbReference type="InterPro" id="IPR037522">
    <property type="entry name" value="HD_GYP_dom"/>
</dbReference>
<evidence type="ECO:0000313" key="3">
    <source>
        <dbReference type="EMBL" id="MEN3068668.1"/>
    </source>
</evidence>
<accession>A0ABU9YY79</accession>
<dbReference type="CDD" id="cd00077">
    <property type="entry name" value="HDc"/>
    <property type="match status" value="1"/>
</dbReference>
<name>A0ABU9YY79_9RHOO</name>
<dbReference type="RefSeq" id="WP_345919440.1">
    <property type="nucleotide sequence ID" value="NZ_JBDIVE010000004.1"/>
</dbReference>
<evidence type="ECO:0000313" key="4">
    <source>
        <dbReference type="Proteomes" id="UP001410394"/>
    </source>
</evidence>
<sequence>MPGAGNPQYIDADKLCVGLFIELDLDWVEHPFPFNRFRIKTPEQLQALQALGLKRVRVDPGRSSCPLPAARTSASRAQEAEPAELSEESEAHAAHEVNQAKMERLARIKAHHQAIDECEKAFRTAAKDMRSIQLNIYAQPEESIERASAMVKNLIQTSINDRQVTISLVNNKLASGEVYDHAMNVMVLGLVIGQQLGLQGEDLQALGLGCIFHDLGKTLISNSITHKFPPLSPHEQRALNQHVPLGVEVGGRIGLEPAVLQIIAEHHERADGSGFPNKLKDEAICMGARIVCVVNDFDNLCNPLNPMLAMNPHEALKLMYAKRRKEYSPIVISQFIRCMGIYPPGTLVALNNGTQGVVVAVNTEQPLKPTVMVYDGSVPRRDAIVLDLSEEADVAIESALSKSALSLEVVSYLNPRSRSSYFTQAQ</sequence>
<organism evidence="3 4">
    <name type="scientific">Uliginosibacterium sediminicola</name>
    <dbReference type="NCBI Taxonomy" id="2024550"/>
    <lineage>
        <taxon>Bacteria</taxon>
        <taxon>Pseudomonadati</taxon>
        <taxon>Pseudomonadota</taxon>
        <taxon>Betaproteobacteria</taxon>
        <taxon>Rhodocyclales</taxon>
        <taxon>Zoogloeaceae</taxon>
        <taxon>Uliginosibacterium</taxon>
    </lineage>
</organism>
<feature type="region of interest" description="Disordered" evidence="1">
    <location>
        <begin position="62"/>
        <end position="90"/>
    </location>
</feature>
<dbReference type="PANTHER" id="PTHR43155:SF2">
    <property type="entry name" value="CYCLIC DI-GMP PHOSPHODIESTERASE PA4108"/>
    <property type="match status" value="1"/>
</dbReference>
<dbReference type="NCBIfam" id="TIGR00277">
    <property type="entry name" value="HDIG"/>
    <property type="match status" value="1"/>
</dbReference>
<keyword evidence="4" id="KW-1185">Reference proteome</keyword>
<dbReference type="PANTHER" id="PTHR43155">
    <property type="entry name" value="CYCLIC DI-GMP PHOSPHODIESTERASE PA4108-RELATED"/>
    <property type="match status" value="1"/>
</dbReference>
<dbReference type="SMART" id="SM00471">
    <property type="entry name" value="HDc"/>
    <property type="match status" value="1"/>
</dbReference>